<name>A0A5B7FSM0_PORTR</name>
<evidence type="ECO:0000313" key="3">
    <source>
        <dbReference type="Proteomes" id="UP000324222"/>
    </source>
</evidence>
<reference evidence="2 3" key="1">
    <citation type="submission" date="2019-05" db="EMBL/GenBank/DDBJ databases">
        <title>Another draft genome of Portunus trituberculatus and its Hox gene families provides insights of decapod evolution.</title>
        <authorList>
            <person name="Jeong J.-H."/>
            <person name="Song I."/>
            <person name="Kim S."/>
            <person name="Choi T."/>
            <person name="Kim D."/>
            <person name="Ryu S."/>
            <person name="Kim W."/>
        </authorList>
    </citation>
    <scope>NUCLEOTIDE SEQUENCE [LARGE SCALE GENOMIC DNA]</scope>
    <source>
        <tissue evidence="2">Muscle</tissue>
    </source>
</reference>
<dbReference type="Proteomes" id="UP000324222">
    <property type="component" value="Unassembled WGS sequence"/>
</dbReference>
<dbReference type="EMBL" id="VSRR010008315">
    <property type="protein sequence ID" value="MPC48496.1"/>
    <property type="molecule type" value="Genomic_DNA"/>
</dbReference>
<accession>A0A5B7FSM0</accession>
<organism evidence="2 3">
    <name type="scientific">Portunus trituberculatus</name>
    <name type="common">Swimming crab</name>
    <name type="synonym">Neptunus trituberculatus</name>
    <dbReference type="NCBI Taxonomy" id="210409"/>
    <lineage>
        <taxon>Eukaryota</taxon>
        <taxon>Metazoa</taxon>
        <taxon>Ecdysozoa</taxon>
        <taxon>Arthropoda</taxon>
        <taxon>Crustacea</taxon>
        <taxon>Multicrustacea</taxon>
        <taxon>Malacostraca</taxon>
        <taxon>Eumalacostraca</taxon>
        <taxon>Eucarida</taxon>
        <taxon>Decapoda</taxon>
        <taxon>Pleocyemata</taxon>
        <taxon>Brachyura</taxon>
        <taxon>Eubrachyura</taxon>
        <taxon>Portunoidea</taxon>
        <taxon>Portunidae</taxon>
        <taxon>Portuninae</taxon>
        <taxon>Portunus</taxon>
    </lineage>
</organism>
<comment type="caution">
    <text evidence="2">The sequence shown here is derived from an EMBL/GenBank/DDBJ whole genome shotgun (WGS) entry which is preliminary data.</text>
</comment>
<keyword evidence="1" id="KW-1133">Transmembrane helix</keyword>
<sequence length="102" mass="11383">MSARYKHEFIGEEFYVAVVPLALVAAAAIVLGWLCRIPRFSRPSYLHHSTARSSCTRATCRQSPAREGPKMTCQRPIDKGGSVCLVRHGTPQREIPRPSPKH</sequence>
<keyword evidence="3" id="KW-1185">Reference proteome</keyword>
<protein>
    <submittedName>
        <fullName evidence="2">Uncharacterized protein</fullName>
    </submittedName>
</protein>
<feature type="transmembrane region" description="Helical" evidence="1">
    <location>
        <begin position="14"/>
        <end position="35"/>
    </location>
</feature>
<keyword evidence="1" id="KW-0472">Membrane</keyword>
<gene>
    <name evidence="2" type="ORF">E2C01_042269</name>
</gene>
<evidence type="ECO:0000256" key="1">
    <source>
        <dbReference type="SAM" id="Phobius"/>
    </source>
</evidence>
<proteinExistence type="predicted"/>
<dbReference type="AlphaFoldDB" id="A0A5B7FSM0"/>
<keyword evidence="1" id="KW-0812">Transmembrane</keyword>
<evidence type="ECO:0000313" key="2">
    <source>
        <dbReference type="EMBL" id="MPC48496.1"/>
    </source>
</evidence>